<comment type="caution">
    <text evidence="1">The sequence shown here is derived from an EMBL/GenBank/DDBJ whole genome shotgun (WGS) entry which is preliminary data.</text>
</comment>
<name>A0AAV7KDS6_9METZ</name>
<sequence>MCGNFHLEDQPRPGPPPYAVTEGIVESFEEMVIADSNVTYERIQHEIGISPGAVHTVLHQSLQLRKLCARWIPHQLHPEQKQNRVKWCHEMLKKLNNGNNRDVSKIITGDETWIYHYDTETKQQSHQWCEIGEGPPTKVRRTLYTKKQMYAFFNTMGVKTVVPLEPGKINNSTWYTESCLPLVIKAISLQGPGTGLRGTFARR</sequence>
<dbReference type="AlphaFoldDB" id="A0AAV7KDS6"/>
<dbReference type="PANTHER" id="PTHR46060:SF1">
    <property type="entry name" value="MARINER MOS1 TRANSPOSASE-LIKE PROTEIN"/>
    <property type="match status" value="1"/>
</dbReference>
<dbReference type="GO" id="GO:0003676">
    <property type="term" value="F:nucleic acid binding"/>
    <property type="evidence" value="ECO:0007669"/>
    <property type="project" value="InterPro"/>
</dbReference>
<dbReference type="PANTHER" id="PTHR46060">
    <property type="entry name" value="MARINER MOS1 TRANSPOSASE-LIKE PROTEIN"/>
    <property type="match status" value="1"/>
</dbReference>
<organism evidence="1 2">
    <name type="scientific">Oopsacas minuta</name>
    <dbReference type="NCBI Taxonomy" id="111878"/>
    <lineage>
        <taxon>Eukaryota</taxon>
        <taxon>Metazoa</taxon>
        <taxon>Porifera</taxon>
        <taxon>Hexactinellida</taxon>
        <taxon>Hexasterophora</taxon>
        <taxon>Lyssacinosida</taxon>
        <taxon>Leucopsacidae</taxon>
        <taxon>Oopsacas</taxon>
    </lineage>
</organism>
<evidence type="ECO:0000313" key="2">
    <source>
        <dbReference type="Proteomes" id="UP001165289"/>
    </source>
</evidence>
<gene>
    <name evidence="1" type="ORF">LOD99_10726</name>
</gene>
<evidence type="ECO:0000313" key="1">
    <source>
        <dbReference type="EMBL" id="KAI6659512.1"/>
    </source>
</evidence>
<protein>
    <submittedName>
        <fullName evidence="1">Histone-lysine N-methyltransferase SETMAR-like</fullName>
    </submittedName>
</protein>
<dbReference type="Proteomes" id="UP001165289">
    <property type="component" value="Unassembled WGS sequence"/>
</dbReference>
<dbReference type="InterPro" id="IPR036397">
    <property type="entry name" value="RNaseH_sf"/>
</dbReference>
<dbReference type="InterPro" id="IPR052709">
    <property type="entry name" value="Transposase-MT_Hybrid"/>
</dbReference>
<proteinExistence type="predicted"/>
<accession>A0AAV7KDS6</accession>
<reference evidence="1 2" key="1">
    <citation type="journal article" date="2023" name="BMC Biol.">
        <title>The compact genome of the sponge Oopsacas minuta (Hexactinellida) is lacking key metazoan core genes.</title>
        <authorList>
            <person name="Santini S."/>
            <person name="Schenkelaars Q."/>
            <person name="Jourda C."/>
            <person name="Duchesne M."/>
            <person name="Belahbib H."/>
            <person name="Rocher C."/>
            <person name="Selva M."/>
            <person name="Riesgo A."/>
            <person name="Vervoort M."/>
            <person name="Leys S.P."/>
            <person name="Kodjabachian L."/>
            <person name="Le Bivic A."/>
            <person name="Borchiellini C."/>
            <person name="Claverie J.M."/>
            <person name="Renard E."/>
        </authorList>
    </citation>
    <scope>NUCLEOTIDE SEQUENCE [LARGE SCALE GENOMIC DNA]</scope>
    <source>
        <strain evidence="1">SPO-2</strain>
    </source>
</reference>
<dbReference type="EMBL" id="JAKMXF010000056">
    <property type="protein sequence ID" value="KAI6659512.1"/>
    <property type="molecule type" value="Genomic_DNA"/>
</dbReference>
<dbReference type="Gene3D" id="3.30.420.10">
    <property type="entry name" value="Ribonuclease H-like superfamily/Ribonuclease H"/>
    <property type="match status" value="1"/>
</dbReference>
<keyword evidence="2" id="KW-1185">Reference proteome</keyword>